<comment type="subcellular location">
    <subcellularLocation>
        <location evidence="2">Cytoplasm</location>
    </subcellularLocation>
</comment>
<comment type="catalytic activity">
    <reaction evidence="2">
        <text>glycyl-tRNA(Ala) + H2O = tRNA(Ala) + glycine + H(+)</text>
        <dbReference type="Rhea" id="RHEA:53744"/>
        <dbReference type="Rhea" id="RHEA-COMP:9657"/>
        <dbReference type="Rhea" id="RHEA-COMP:13640"/>
        <dbReference type="ChEBI" id="CHEBI:15377"/>
        <dbReference type="ChEBI" id="CHEBI:15378"/>
        <dbReference type="ChEBI" id="CHEBI:57305"/>
        <dbReference type="ChEBI" id="CHEBI:78442"/>
        <dbReference type="ChEBI" id="CHEBI:78522"/>
    </reaction>
</comment>
<dbReference type="PANTHER" id="PTHR10472:SF5">
    <property type="entry name" value="D-AMINOACYL-TRNA DEACYLASE 1"/>
    <property type="match status" value="1"/>
</dbReference>
<dbReference type="GeneID" id="66580050"/>
<comment type="domain">
    <text evidence="2">A Gly-cisPro motif from one monomer fits into the active site of the other monomer to allow specific chiral rejection of L-amino acids.</text>
</comment>
<dbReference type="GO" id="GO:0005737">
    <property type="term" value="C:cytoplasm"/>
    <property type="evidence" value="ECO:0007669"/>
    <property type="project" value="UniProtKB-SubCell"/>
</dbReference>
<comment type="function">
    <text evidence="2">An aminoacyl-tRNA editing enzyme that deacylates mischarged D-aminoacyl-tRNAs. Also deacylates mischarged glycyl-tRNA(Ala), protecting cells against glycine mischarging by AlaRS. Acts via tRNA-based rather than protein-based catalysis; rejects L-amino acids rather than detecting D-amino acids in the active site. By recycling D-aminoacyl-tRNA to D-amino acids and free tRNA molecules, this enzyme counteracts the toxicity associated with the formation of D-aminoacyl-tRNA entities in vivo and helps enforce protein L-homochirality.</text>
</comment>
<dbReference type="SUPFAM" id="SSF69500">
    <property type="entry name" value="DTD-like"/>
    <property type="match status" value="1"/>
</dbReference>
<dbReference type="RefSeq" id="WP_118320140.1">
    <property type="nucleotide sequence ID" value="NZ_CALHUJ010000108.1"/>
</dbReference>
<comment type="subunit">
    <text evidence="2">Homodimer.</text>
</comment>
<reference evidence="5 6" key="1">
    <citation type="submission" date="2018-08" db="EMBL/GenBank/DDBJ databases">
        <title>A genome reference for cultivated species of the human gut microbiota.</title>
        <authorList>
            <person name="Zou Y."/>
            <person name="Xue W."/>
            <person name="Luo G."/>
        </authorList>
    </citation>
    <scope>NUCLEOTIDE SEQUENCE [LARGE SCALE GENOMIC DNA]</scope>
    <source>
        <strain evidence="4 5">AF15-20</strain>
        <strain evidence="3 6">AF22-10AC</strain>
    </source>
</reference>
<dbReference type="InterPro" id="IPR023509">
    <property type="entry name" value="DTD-like_sf"/>
</dbReference>
<evidence type="ECO:0000256" key="2">
    <source>
        <dbReference type="HAMAP-Rule" id="MF_00518"/>
    </source>
</evidence>
<dbReference type="EC" id="3.1.1.96" evidence="2"/>
<dbReference type="FunFam" id="3.50.80.10:FF:000001">
    <property type="entry name" value="D-aminoacyl-tRNA deacylase"/>
    <property type="match status" value="1"/>
</dbReference>
<dbReference type="EMBL" id="QRVM01000031">
    <property type="protein sequence ID" value="RGS45820.1"/>
    <property type="molecule type" value="Genomic_DNA"/>
</dbReference>
<organism evidence="4 5">
    <name type="scientific">Holdemanella biformis</name>
    <dbReference type="NCBI Taxonomy" id="1735"/>
    <lineage>
        <taxon>Bacteria</taxon>
        <taxon>Bacillati</taxon>
        <taxon>Bacillota</taxon>
        <taxon>Erysipelotrichia</taxon>
        <taxon>Erysipelotrichales</taxon>
        <taxon>Erysipelotrichaceae</taxon>
        <taxon>Holdemanella</taxon>
    </lineage>
</organism>
<feature type="short sequence motif" description="Gly-cisPro motif, important for rejection of L-amino acids" evidence="2">
    <location>
        <begin position="137"/>
        <end position="138"/>
    </location>
</feature>
<dbReference type="NCBIfam" id="TIGR00256">
    <property type="entry name" value="D-aminoacyl-tRNA deacylase"/>
    <property type="match status" value="1"/>
</dbReference>
<evidence type="ECO:0000313" key="5">
    <source>
        <dbReference type="Proteomes" id="UP000265489"/>
    </source>
</evidence>
<dbReference type="Proteomes" id="UP000285274">
    <property type="component" value="Unassembled WGS sequence"/>
</dbReference>
<dbReference type="GO" id="GO:0019478">
    <property type="term" value="P:D-amino acid catabolic process"/>
    <property type="evidence" value="ECO:0007669"/>
    <property type="project" value="UniProtKB-UniRule"/>
</dbReference>
<dbReference type="EC" id="3.1.1.-" evidence="2"/>
<dbReference type="Pfam" id="PF02580">
    <property type="entry name" value="Tyr_Deacylase"/>
    <property type="match status" value="1"/>
</dbReference>
<dbReference type="GO" id="GO:0106026">
    <property type="term" value="F:Gly-tRNA(Ala) deacylase activity"/>
    <property type="evidence" value="ECO:0007669"/>
    <property type="project" value="UniProtKB-UniRule"/>
</dbReference>
<dbReference type="GO" id="GO:0051500">
    <property type="term" value="F:D-tyrosyl-tRNA(Tyr) deacylase activity"/>
    <property type="evidence" value="ECO:0007669"/>
    <property type="project" value="TreeGrafter"/>
</dbReference>
<dbReference type="PANTHER" id="PTHR10472">
    <property type="entry name" value="D-TYROSYL-TRNA TYR DEACYLASE"/>
    <property type="match status" value="1"/>
</dbReference>
<dbReference type="Proteomes" id="UP000265489">
    <property type="component" value="Unassembled WGS sequence"/>
</dbReference>
<keyword evidence="2" id="KW-0820">tRNA-binding</keyword>
<comment type="similarity">
    <text evidence="1 2">Belongs to the DTD family.</text>
</comment>
<evidence type="ECO:0000313" key="4">
    <source>
        <dbReference type="EMBL" id="RGU91252.1"/>
    </source>
</evidence>
<accession>A0A395W9Q0</accession>
<dbReference type="AlphaFoldDB" id="A0A395W9Q0"/>
<dbReference type="Gene3D" id="3.50.80.10">
    <property type="entry name" value="D-tyrosyl-tRNA(Tyr) deacylase"/>
    <property type="match status" value="1"/>
</dbReference>
<keyword evidence="2" id="KW-0963">Cytoplasm</keyword>
<dbReference type="InterPro" id="IPR003732">
    <property type="entry name" value="Daa-tRNA_deacyls_DTD"/>
</dbReference>
<evidence type="ECO:0000256" key="1">
    <source>
        <dbReference type="ARBA" id="ARBA00009673"/>
    </source>
</evidence>
<dbReference type="CDD" id="cd00563">
    <property type="entry name" value="Dtyr_deacylase"/>
    <property type="match status" value="1"/>
</dbReference>
<protein>
    <recommendedName>
        <fullName evidence="2">D-aminoacyl-tRNA deacylase</fullName>
        <shortName evidence="2">DTD</shortName>
        <ecNumber evidence="2">3.1.1.96</ecNumber>
    </recommendedName>
    <alternativeName>
        <fullName evidence="2">Gly-tRNA(Ala) deacylase</fullName>
        <ecNumber evidence="2">3.1.1.-</ecNumber>
    </alternativeName>
</protein>
<gene>
    <name evidence="2" type="primary">dtd</name>
    <name evidence="4" type="ORF">DWW32_07295</name>
    <name evidence="3" type="ORF">DWX92_07330</name>
</gene>
<dbReference type="HAMAP" id="MF_00518">
    <property type="entry name" value="Deacylase_Dtd"/>
    <property type="match status" value="1"/>
</dbReference>
<keyword evidence="2" id="KW-0378">Hydrolase</keyword>
<dbReference type="GO" id="GO:0000049">
    <property type="term" value="F:tRNA binding"/>
    <property type="evidence" value="ECO:0007669"/>
    <property type="project" value="UniProtKB-UniRule"/>
</dbReference>
<dbReference type="EMBL" id="QRYQ01000012">
    <property type="protein sequence ID" value="RGU91252.1"/>
    <property type="molecule type" value="Genomic_DNA"/>
</dbReference>
<proteinExistence type="inferred from homology"/>
<sequence length="149" mass="16790">MRVVIQRAKNAKCTVEGQVTGQIDHGYCIFVGFNNEDTEEIIDKMIHKILFLRIFEDENGKMNKSIQDVNGSILSISQFTLYADCKKGNRPSFTNAGKPDLATVLYDQFNQKLQDQGMHVEKGIFGADMKIELLNDGPVTIVLDSKELF</sequence>
<name>A0A395W9Q0_9FIRM</name>
<comment type="caution">
    <text evidence="4">The sequence shown here is derived from an EMBL/GenBank/DDBJ whole genome shotgun (WGS) entry which is preliminary data.</text>
</comment>
<keyword evidence="2" id="KW-0694">RNA-binding</keyword>
<evidence type="ECO:0000313" key="3">
    <source>
        <dbReference type="EMBL" id="RGS45820.1"/>
    </source>
</evidence>
<comment type="catalytic activity">
    <reaction evidence="2">
        <text>a D-aminoacyl-tRNA + H2O = a tRNA + a D-alpha-amino acid + H(+)</text>
        <dbReference type="Rhea" id="RHEA:13953"/>
        <dbReference type="Rhea" id="RHEA-COMP:10123"/>
        <dbReference type="Rhea" id="RHEA-COMP:10124"/>
        <dbReference type="ChEBI" id="CHEBI:15377"/>
        <dbReference type="ChEBI" id="CHEBI:15378"/>
        <dbReference type="ChEBI" id="CHEBI:59871"/>
        <dbReference type="ChEBI" id="CHEBI:78442"/>
        <dbReference type="ChEBI" id="CHEBI:79333"/>
        <dbReference type="EC" id="3.1.1.96"/>
    </reaction>
</comment>
<dbReference type="GO" id="GO:0043908">
    <property type="term" value="F:Ser(Gly)-tRNA(Ala) hydrolase activity"/>
    <property type="evidence" value="ECO:0007669"/>
    <property type="project" value="UniProtKB-UniRule"/>
</dbReference>
<evidence type="ECO:0000313" key="6">
    <source>
        <dbReference type="Proteomes" id="UP000285274"/>
    </source>
</evidence>